<dbReference type="PANTHER" id="PTHR47899">
    <property type="entry name" value="COILED-COIL DOMAIN-CONTAINING PROTEIN 171"/>
    <property type="match status" value="1"/>
</dbReference>
<proteinExistence type="predicted"/>
<dbReference type="PANTHER" id="PTHR47899:SF1">
    <property type="entry name" value="COILED-COIL DOMAIN-CONTAINING PROTEIN 171"/>
    <property type="match status" value="1"/>
</dbReference>
<organism evidence="2 3">
    <name type="scientific">Urocynchramus pylzowi</name>
    <dbReference type="NCBI Taxonomy" id="571890"/>
    <lineage>
        <taxon>Eukaryota</taxon>
        <taxon>Metazoa</taxon>
        <taxon>Chordata</taxon>
        <taxon>Craniata</taxon>
        <taxon>Vertebrata</taxon>
        <taxon>Euteleostomi</taxon>
        <taxon>Archelosauria</taxon>
        <taxon>Archosauria</taxon>
        <taxon>Dinosauria</taxon>
        <taxon>Saurischia</taxon>
        <taxon>Theropoda</taxon>
        <taxon>Coelurosauria</taxon>
        <taxon>Aves</taxon>
        <taxon>Neognathae</taxon>
        <taxon>Neoaves</taxon>
        <taxon>Telluraves</taxon>
        <taxon>Australaves</taxon>
        <taxon>Passeriformes</taxon>
        <taxon>Passeroidea</taxon>
        <taxon>Fringillidae</taxon>
        <taxon>Urocynchramus</taxon>
    </lineage>
</organism>
<evidence type="ECO:0000313" key="3">
    <source>
        <dbReference type="Proteomes" id="UP000524542"/>
    </source>
</evidence>
<gene>
    <name evidence="2" type="primary">Ccdc171_1</name>
    <name evidence="2" type="ORF">UROPYL_R02675</name>
</gene>
<keyword evidence="1" id="KW-0175">Coiled coil</keyword>
<reference evidence="2 3" key="1">
    <citation type="submission" date="2019-09" db="EMBL/GenBank/DDBJ databases">
        <title>Bird 10,000 Genomes (B10K) Project - Family phase.</title>
        <authorList>
            <person name="Zhang G."/>
        </authorList>
    </citation>
    <scope>NUCLEOTIDE SEQUENCE [LARGE SCALE GENOMIC DNA]</scope>
    <source>
        <strain evidence="2">B10K-DU-012-38</strain>
        <tissue evidence="2">Muscle</tissue>
    </source>
</reference>
<name>A0A7K5SXD5_9FRIN</name>
<feature type="coiled-coil region" evidence="1">
    <location>
        <begin position="9"/>
        <end position="36"/>
    </location>
</feature>
<feature type="non-terminal residue" evidence="2">
    <location>
        <position position="544"/>
    </location>
</feature>
<dbReference type="EMBL" id="VZRH01003413">
    <property type="protein sequence ID" value="NWT96683.1"/>
    <property type="molecule type" value="Genomic_DNA"/>
</dbReference>
<dbReference type="Proteomes" id="UP000524542">
    <property type="component" value="Unassembled WGS sequence"/>
</dbReference>
<evidence type="ECO:0000256" key="1">
    <source>
        <dbReference type="SAM" id="Coils"/>
    </source>
</evidence>
<protein>
    <submittedName>
        <fullName evidence="2">CC171 protein</fullName>
    </submittedName>
</protein>
<feature type="non-terminal residue" evidence="2">
    <location>
        <position position="1"/>
    </location>
</feature>
<sequence>QISHLEYIYKQKTDTMNDLQQNQEDAFEKMSEQLNTQEHYWQKEKQDLEQHYSNLLAEVLARAQKCEQTEQNNRQKLYGLEQICEKLTHENNSMKNTLSNANKECSSMLAACALLSGSLCPLYSRFRLCTMSCQRDILQEQVNHHQLLNQKIINLLYALPTIVENNQDEGRLRQRRSKHLVYVFRRAVIAILGANRLRALAKNSCTFFIWRDGFRGSTGIQVCVGESRGRHVSHFEEEGVDCIEALDWLTSSNLCTAIISSISELEDVISKKDTHTWLSGHSLISAARNCFAKLMDNLCILMETVQGNTGRCRAYLERDSLVQRLARGLHRVNAQALEAGLYDSLPSIRNIVILQQEIFEFSRRLHAAEVESCSLHLQLAEWRWAFNEMQKGAEKAYKLQQQLNELQHVSTTCFSFQKINQDNTQEELDNALQCEQEARLLLQEHQRQLQELNNRLESHSFTDTDRNQVFNVPLMSASNAMEQLRRRDQVLDHQKRLLKDMEQNPQQLWETLQEAEHAVQQGEEDKELIINHMKAVDAALNVVR</sequence>
<comment type="caution">
    <text evidence="2">The sequence shown here is derived from an EMBL/GenBank/DDBJ whole genome shotgun (WGS) entry which is preliminary data.</text>
</comment>
<dbReference type="InterPro" id="IPR038820">
    <property type="entry name" value="CCDC171"/>
</dbReference>
<feature type="coiled-coil region" evidence="1">
    <location>
        <begin position="435"/>
        <end position="462"/>
    </location>
</feature>
<accession>A0A7K5SXD5</accession>
<evidence type="ECO:0000313" key="2">
    <source>
        <dbReference type="EMBL" id="NWT96683.1"/>
    </source>
</evidence>
<keyword evidence="3" id="KW-1185">Reference proteome</keyword>
<dbReference type="AlphaFoldDB" id="A0A7K5SXD5"/>